<sequence length="266" mass="30362">MNEWLKQKEMLEQKVRQKLSYPYLHKYIEKPEIEESRLLILMMPFTAEQLLSDDIQNCIVSAALIQIALDTHERVIASSDYIAKDQQLTVLAGDYFSGLYYRTLAETGNIDMIRSLSAAVKSINESKIALYHQEHNSVSSIMESVYKIETEIIKQFYSVFDLQSFFPVASHVLSAKRLIEEKHLFVTGEKSVLAEAVDSLEAWGNNPSLSVDGQHEMISICDQYINHAKAEVEQALHDRSVAGSVRELCSLLYNETFRNKTYPEEG</sequence>
<comment type="caution">
    <text evidence="1">The sequence shown here is derived from an EMBL/GenBank/DDBJ whole genome shotgun (WGS) entry which is preliminary data.</text>
</comment>
<dbReference type="Pfam" id="PF07307">
    <property type="entry name" value="HEPPP_synt_1"/>
    <property type="match status" value="1"/>
</dbReference>
<evidence type="ECO:0000313" key="1">
    <source>
        <dbReference type="EMBL" id="KKB37633.1"/>
    </source>
</evidence>
<evidence type="ECO:0000313" key="2">
    <source>
        <dbReference type="Proteomes" id="UP000031563"/>
    </source>
</evidence>
<dbReference type="OrthoDB" id="2417886at2"/>
<dbReference type="RefSeq" id="WP_040037769.1">
    <property type="nucleotide sequence ID" value="NZ_JWIQ02000081.1"/>
</dbReference>
<proteinExistence type="predicted"/>
<accession>A0A0F5HWM4</accession>
<dbReference type="Gene3D" id="1.20.120.1450">
    <property type="match status" value="1"/>
</dbReference>
<dbReference type="InterPro" id="IPR009920">
    <property type="entry name" value="HEPPP_synth_su1"/>
</dbReference>
<gene>
    <name evidence="1" type="ORF">QY95_02743</name>
</gene>
<dbReference type="STRING" id="1221996.QY95_02743"/>
<dbReference type="GO" id="GO:0009234">
    <property type="term" value="P:menaquinone biosynthetic process"/>
    <property type="evidence" value="ECO:0007669"/>
    <property type="project" value="InterPro"/>
</dbReference>
<reference evidence="1" key="1">
    <citation type="submission" date="2015-02" db="EMBL/GenBank/DDBJ databases">
        <title>Genome Assembly of Bacillaceae bacterium MTCC 8252.</title>
        <authorList>
            <person name="Verma A."/>
            <person name="Khatri I."/>
            <person name="Mual P."/>
            <person name="Subramanian S."/>
            <person name="Krishnamurthi S."/>
        </authorList>
    </citation>
    <scope>NUCLEOTIDE SEQUENCE [LARGE SCALE GENOMIC DNA]</scope>
    <source>
        <strain evidence="1">MTCC 8252</strain>
    </source>
</reference>
<organism evidence="1 2">
    <name type="scientific">Bacillus thermotolerans</name>
    <name type="common">Quasibacillus thermotolerans</name>
    <dbReference type="NCBI Taxonomy" id="1221996"/>
    <lineage>
        <taxon>Bacteria</taxon>
        <taxon>Bacillati</taxon>
        <taxon>Bacillota</taxon>
        <taxon>Bacilli</taxon>
        <taxon>Bacillales</taxon>
        <taxon>Bacillaceae</taxon>
        <taxon>Bacillus</taxon>
    </lineage>
</organism>
<dbReference type="AlphaFoldDB" id="A0A0F5HWM4"/>
<protein>
    <submittedName>
        <fullName evidence="1">Heptaprenyl diphosphate synthase component I</fullName>
    </submittedName>
</protein>
<dbReference type="EMBL" id="JWIR02000051">
    <property type="protein sequence ID" value="KKB37633.1"/>
    <property type="molecule type" value="Genomic_DNA"/>
</dbReference>
<keyword evidence="2" id="KW-1185">Reference proteome</keyword>
<dbReference type="Proteomes" id="UP000031563">
    <property type="component" value="Unassembled WGS sequence"/>
</dbReference>
<name>A0A0F5HWM4_BACTR</name>